<dbReference type="EMBL" id="CP029463">
    <property type="protein sequence ID" value="AWM14712.1"/>
    <property type="molecule type" value="Genomic_DNA"/>
</dbReference>
<evidence type="ECO:0000313" key="2">
    <source>
        <dbReference type="Proteomes" id="UP000245429"/>
    </source>
</evidence>
<organism evidence="1 2">
    <name type="scientific">Flavobacterium sediminis</name>
    <dbReference type="NCBI Taxonomy" id="2201181"/>
    <lineage>
        <taxon>Bacteria</taxon>
        <taxon>Pseudomonadati</taxon>
        <taxon>Bacteroidota</taxon>
        <taxon>Flavobacteriia</taxon>
        <taxon>Flavobacteriales</taxon>
        <taxon>Flavobacteriaceae</taxon>
        <taxon>Flavobacterium</taxon>
    </lineage>
</organism>
<proteinExistence type="predicted"/>
<dbReference type="Proteomes" id="UP000245429">
    <property type="component" value="Chromosome"/>
</dbReference>
<sequence>MKSIFNALDNKQIIMRIHLLDEDSKTISGNFTAEMLFRQSLLELDIAFGKQDVKVDQVRKVMCRFFKDQFIKSVIYDESQRFYKRKTPKEANKSQLKEELIQKINRIGNQGKHAIMRMHHPFWGRMTYNDWNYLVWNYIDNHLSDLGV</sequence>
<keyword evidence="2" id="KW-1185">Reference proteome</keyword>
<name>A0A2U8QWX1_9FLAO</name>
<dbReference type="AlphaFoldDB" id="A0A2U8QWX1"/>
<gene>
    <name evidence="1" type="ORF">DI487_13160</name>
</gene>
<dbReference type="KEGG" id="fse:DI487_13160"/>
<reference evidence="1 2" key="1">
    <citation type="submission" date="2018-05" db="EMBL/GenBank/DDBJ databases">
        <title>Flavobacterium sp. MEBiC07310.</title>
        <authorList>
            <person name="Baek K."/>
        </authorList>
    </citation>
    <scope>NUCLEOTIDE SEQUENCE [LARGE SCALE GENOMIC DNA]</scope>
    <source>
        <strain evidence="1 2">MEBiC07310</strain>
    </source>
</reference>
<accession>A0A2U8QWX1</accession>
<evidence type="ECO:0000313" key="1">
    <source>
        <dbReference type="EMBL" id="AWM14712.1"/>
    </source>
</evidence>
<protein>
    <submittedName>
        <fullName evidence="1">Uncharacterized protein</fullName>
    </submittedName>
</protein>